<evidence type="ECO:0000256" key="1">
    <source>
        <dbReference type="SAM" id="SignalP"/>
    </source>
</evidence>
<feature type="chain" id="PRO_5037425645" evidence="1">
    <location>
        <begin position="20"/>
        <end position="170"/>
    </location>
</feature>
<dbReference type="EMBL" id="JACSIT010000152">
    <property type="protein sequence ID" value="MBC6996359.1"/>
    <property type="molecule type" value="Genomic_DNA"/>
</dbReference>
<evidence type="ECO:0000313" key="2">
    <source>
        <dbReference type="EMBL" id="MBC6996359.1"/>
    </source>
</evidence>
<dbReference type="PROSITE" id="PS51257">
    <property type="entry name" value="PROKAR_LIPOPROTEIN"/>
    <property type="match status" value="1"/>
</dbReference>
<comment type="caution">
    <text evidence="2">The sequence shown here is derived from an EMBL/GenBank/DDBJ whole genome shotgun (WGS) entry which is preliminary data.</text>
</comment>
<dbReference type="RefSeq" id="WP_187468368.1">
    <property type="nucleotide sequence ID" value="NZ_JACSIT010000152.1"/>
</dbReference>
<name>A0A923PMU4_9BACT</name>
<protein>
    <submittedName>
        <fullName evidence="2">Uncharacterized protein</fullName>
    </submittedName>
</protein>
<dbReference type="AlphaFoldDB" id="A0A923PMU4"/>
<proteinExistence type="predicted"/>
<reference evidence="2" key="1">
    <citation type="submission" date="2020-08" db="EMBL/GenBank/DDBJ databases">
        <title>Lewinella bacteria from marine environments.</title>
        <authorList>
            <person name="Zhong Y."/>
        </authorList>
    </citation>
    <scope>NUCLEOTIDE SEQUENCE</scope>
    <source>
        <strain evidence="2">KCTC 42187</strain>
    </source>
</reference>
<sequence>MVRFTALLFALCCTLFSFTGCNKEDQLRQLGEADFELLVKDLDIDMDIVLYQRLDFGHSEQEKFSALLGEAAEDFFAASDFPLNWMTIKGHYDYTKIDAGEQTAGGDAVDHQSGRWITIGDGLCQSPGCVRRKLEAAYAVAGEPKSDQFLDARFERRATGVAVTYRKVLE</sequence>
<dbReference type="Proteomes" id="UP000650081">
    <property type="component" value="Unassembled WGS sequence"/>
</dbReference>
<keyword evidence="3" id="KW-1185">Reference proteome</keyword>
<feature type="signal peptide" evidence="1">
    <location>
        <begin position="1"/>
        <end position="19"/>
    </location>
</feature>
<keyword evidence="1" id="KW-0732">Signal</keyword>
<organism evidence="2 3">
    <name type="scientific">Neolewinella lacunae</name>
    <dbReference type="NCBI Taxonomy" id="1517758"/>
    <lineage>
        <taxon>Bacteria</taxon>
        <taxon>Pseudomonadati</taxon>
        <taxon>Bacteroidota</taxon>
        <taxon>Saprospiria</taxon>
        <taxon>Saprospirales</taxon>
        <taxon>Lewinellaceae</taxon>
        <taxon>Neolewinella</taxon>
    </lineage>
</organism>
<evidence type="ECO:0000313" key="3">
    <source>
        <dbReference type="Proteomes" id="UP000650081"/>
    </source>
</evidence>
<accession>A0A923PMU4</accession>
<gene>
    <name evidence="2" type="ORF">H9S92_19465</name>
</gene>